<gene>
    <name evidence="1" type="ORF">DHETER_LOCUS370</name>
</gene>
<dbReference type="Proteomes" id="UP000789702">
    <property type="component" value="Unassembled WGS sequence"/>
</dbReference>
<accession>A0ACA9JYE9</accession>
<proteinExistence type="predicted"/>
<keyword evidence="2" id="KW-1185">Reference proteome</keyword>
<sequence length="450" mass="50601">MEDYNNDNRQNNPDVGIDMPEQENTQGQVTIREKILDTISGLGFNINNVIGAAIFVNPSRVWRLVQSPGTALMFWLAGGFVSLFCSLIYVELGTRFPSGSGEQKYLDETFKKFPNFGHIFTFVMITIILPGSIIADTYVSAEYLLFAIQRNENEGDQNIYFGQDFGKLRALAVALLLIITLYHIYSNKLAININKALALIKFLALLIISLIGLAKLRESGFKDKWMGIFNNTPIDDEPQRSVLEQIGSYGNAMLKVIFSYNGWNNLNYSTEELNKPDRSMKYSTIFSVIICLILYILTNAAYISAIDHNAINSNDTMIVSFGRTFGEPGKTLIYLIVSISAFGCVGSMVFMGSRVINYAARTEFIPKFSNSLYKWHKKFDTPSNALAVQFLYCSVLIIFFPEGKSLFSFFSSMSAYLAVVFYGASAICLFVLKEDQKEAQYENFKTPLIL</sequence>
<name>A0ACA9JYE9_9GLOM</name>
<evidence type="ECO:0000313" key="2">
    <source>
        <dbReference type="Proteomes" id="UP000789702"/>
    </source>
</evidence>
<organism evidence="1 2">
    <name type="scientific">Dentiscutata heterogama</name>
    <dbReference type="NCBI Taxonomy" id="1316150"/>
    <lineage>
        <taxon>Eukaryota</taxon>
        <taxon>Fungi</taxon>
        <taxon>Fungi incertae sedis</taxon>
        <taxon>Mucoromycota</taxon>
        <taxon>Glomeromycotina</taxon>
        <taxon>Glomeromycetes</taxon>
        <taxon>Diversisporales</taxon>
        <taxon>Gigasporaceae</taxon>
        <taxon>Dentiscutata</taxon>
    </lineage>
</organism>
<evidence type="ECO:0000313" key="1">
    <source>
        <dbReference type="EMBL" id="CAG8442734.1"/>
    </source>
</evidence>
<reference evidence="1" key="1">
    <citation type="submission" date="2021-06" db="EMBL/GenBank/DDBJ databases">
        <authorList>
            <person name="Kallberg Y."/>
            <person name="Tangrot J."/>
            <person name="Rosling A."/>
        </authorList>
    </citation>
    <scope>NUCLEOTIDE SEQUENCE</scope>
    <source>
        <strain evidence="1">IL203A</strain>
    </source>
</reference>
<feature type="non-terminal residue" evidence="1">
    <location>
        <position position="450"/>
    </location>
</feature>
<comment type="caution">
    <text evidence="1">The sequence shown here is derived from an EMBL/GenBank/DDBJ whole genome shotgun (WGS) entry which is preliminary data.</text>
</comment>
<protein>
    <submittedName>
        <fullName evidence="1">5383_t:CDS:1</fullName>
    </submittedName>
</protein>
<dbReference type="EMBL" id="CAJVPU010000172">
    <property type="protein sequence ID" value="CAG8442734.1"/>
    <property type="molecule type" value="Genomic_DNA"/>
</dbReference>